<dbReference type="Proteomes" id="UP001160499">
    <property type="component" value="Unassembled WGS sequence"/>
</dbReference>
<comment type="similarity">
    <text evidence="1">Belongs to the sigma-70 factor family. ECF subfamily.</text>
</comment>
<dbReference type="PANTHER" id="PTHR30173">
    <property type="entry name" value="SIGMA 19 FACTOR"/>
    <property type="match status" value="1"/>
</dbReference>
<keyword evidence="4" id="KW-0804">Transcription</keyword>
<protein>
    <submittedName>
        <fullName evidence="6">Tetratricopeptide (TPR) repeat protein</fullName>
    </submittedName>
</protein>
<dbReference type="InterPro" id="IPR013324">
    <property type="entry name" value="RNA_pol_sigma_r3/r4-like"/>
</dbReference>
<accession>A0ABT6L966</accession>
<sequence length="469" mass="50716">MARDEVVAVELVRSADRARNRGGVAAAAAFLERAMELTPDPALRSTRSLEAAEAKFEAAAPEAAYQLAMVEELGPLDDLRCARPARLHAQIVFARSRGSAATPLFLDAAKRIEPHDAVLARETYLEALAAAIFAGRLDGGHTVREAAEAAQVAPRGHSPPRPMDLLLDGVSTHFTGGYAASVKLLQKALRAFWTDTWGGEDDIARWLWPACPVAPEPVAPELWDDQAWHEPTSRAVQLARNAGALGVLPVALAHRAGVHLQAGEFATAAALIDEADAIARATGSAPMNYTSLMLVAWRDDERRAMKSIDAGIRTATAKGEGRALGLTGYVTAVLYNGLGRYDIALDHAQRACQHEDLGFFGWYLVEVVEAGVRSDNRDAALTPGQRAAYVLRDGFGYPYERISELLHVSVVNARQHVTRAHTRLTASRRRQPVDSAAHRRLVQEFLAAARSGDLAHLEKVLVTGASHQR</sequence>
<feature type="domain" description="RNA polymerase sigma factor 70 region 4 type 2" evidence="5">
    <location>
        <begin position="380"/>
        <end position="420"/>
    </location>
</feature>
<evidence type="ECO:0000313" key="7">
    <source>
        <dbReference type="Proteomes" id="UP001160499"/>
    </source>
</evidence>
<dbReference type="Pfam" id="PF08281">
    <property type="entry name" value="Sigma70_r4_2"/>
    <property type="match status" value="1"/>
</dbReference>
<evidence type="ECO:0000256" key="3">
    <source>
        <dbReference type="ARBA" id="ARBA00023082"/>
    </source>
</evidence>
<dbReference type="PANTHER" id="PTHR30173:SF36">
    <property type="entry name" value="ECF RNA POLYMERASE SIGMA FACTOR SIGJ"/>
    <property type="match status" value="1"/>
</dbReference>
<dbReference type="SUPFAM" id="SSF88659">
    <property type="entry name" value="Sigma3 and sigma4 domains of RNA polymerase sigma factors"/>
    <property type="match status" value="1"/>
</dbReference>
<organism evidence="6 7">
    <name type="scientific">Streptomyces pseudovenezuelae</name>
    <dbReference type="NCBI Taxonomy" id="67350"/>
    <lineage>
        <taxon>Bacteria</taxon>
        <taxon>Bacillati</taxon>
        <taxon>Actinomycetota</taxon>
        <taxon>Actinomycetes</taxon>
        <taxon>Kitasatosporales</taxon>
        <taxon>Streptomycetaceae</taxon>
        <taxon>Streptomyces</taxon>
        <taxon>Streptomyces aurantiacus group</taxon>
    </lineage>
</organism>
<evidence type="ECO:0000256" key="2">
    <source>
        <dbReference type="ARBA" id="ARBA00023015"/>
    </source>
</evidence>
<dbReference type="EMBL" id="JARXVH010000001">
    <property type="protein sequence ID" value="MDH6212866.1"/>
    <property type="molecule type" value="Genomic_DNA"/>
</dbReference>
<dbReference type="RefSeq" id="WP_280873917.1">
    <property type="nucleotide sequence ID" value="NZ_JARXVH010000001.1"/>
</dbReference>
<reference evidence="6 7" key="1">
    <citation type="submission" date="2023-04" db="EMBL/GenBank/DDBJ databases">
        <title>Forest soil microbial communities from Buena Vista Peninsula, Colon Province, Panama.</title>
        <authorList>
            <person name="Bouskill N."/>
        </authorList>
    </citation>
    <scope>NUCLEOTIDE SEQUENCE [LARGE SCALE GENOMIC DNA]</scope>
    <source>
        <strain evidence="6 7">GGS1</strain>
    </source>
</reference>
<name>A0ABT6L966_9ACTN</name>
<evidence type="ECO:0000256" key="4">
    <source>
        <dbReference type="ARBA" id="ARBA00023163"/>
    </source>
</evidence>
<evidence type="ECO:0000313" key="6">
    <source>
        <dbReference type="EMBL" id="MDH6212866.1"/>
    </source>
</evidence>
<evidence type="ECO:0000256" key="1">
    <source>
        <dbReference type="ARBA" id="ARBA00010641"/>
    </source>
</evidence>
<dbReference type="InterPro" id="IPR052704">
    <property type="entry name" value="ECF_Sigma-70_Domain"/>
</dbReference>
<keyword evidence="3" id="KW-0731">Sigma factor</keyword>
<keyword evidence="7" id="KW-1185">Reference proteome</keyword>
<dbReference type="InterPro" id="IPR013249">
    <property type="entry name" value="RNA_pol_sigma70_r4_t2"/>
</dbReference>
<comment type="caution">
    <text evidence="6">The sequence shown here is derived from an EMBL/GenBank/DDBJ whole genome shotgun (WGS) entry which is preliminary data.</text>
</comment>
<proteinExistence type="inferred from homology"/>
<dbReference type="InterPro" id="IPR036388">
    <property type="entry name" value="WH-like_DNA-bd_sf"/>
</dbReference>
<keyword evidence="2" id="KW-0805">Transcription regulation</keyword>
<dbReference type="Gene3D" id="1.10.10.10">
    <property type="entry name" value="Winged helix-like DNA-binding domain superfamily/Winged helix DNA-binding domain"/>
    <property type="match status" value="1"/>
</dbReference>
<evidence type="ECO:0000259" key="5">
    <source>
        <dbReference type="Pfam" id="PF08281"/>
    </source>
</evidence>
<gene>
    <name evidence="6" type="ORF">M2283_000145</name>
</gene>